<dbReference type="Gramene" id="Aco024328.1.mrna1">
    <property type="protein sequence ID" value="Aco024328.1.mrna1"/>
    <property type="gene ID" value="Aco024328.1.path1"/>
</dbReference>
<dbReference type="RefSeq" id="XP_020086788.1">
    <property type="nucleotide sequence ID" value="XM_020231199.1"/>
</dbReference>
<gene>
    <name evidence="6" type="primary">LOC109705635</name>
    <name evidence="7" type="synonym">LOC109709132</name>
    <name evidence="3" type="ORF">ACMD2_10777</name>
</gene>
<dbReference type="GeneID" id="109709132"/>
<dbReference type="Pfam" id="PF12222">
    <property type="entry name" value="PNGaseA"/>
    <property type="match status" value="1"/>
</dbReference>
<name>A0A199V9B6_ANACO</name>
<keyword evidence="5" id="KW-1185">Reference proteome</keyword>
<dbReference type="RefSeq" id="XP_020081974.1">
    <property type="nucleotide sequence ID" value="XM_020226385.1"/>
</dbReference>
<dbReference type="PANTHER" id="PTHR31104">
    <property type="entry name" value="PEPTIDE-N4-(N-ACETYL-BETA-GLUCOSAMINYL)ASPARAGINE AMIDASE A PROTEIN"/>
    <property type="match status" value="1"/>
</dbReference>
<accession>A0A199V9B6</accession>
<dbReference type="EMBL" id="LSRQ01002721">
    <property type="protein sequence ID" value="OAY73400.1"/>
    <property type="molecule type" value="Genomic_DNA"/>
</dbReference>
<reference evidence="3 4" key="1">
    <citation type="journal article" date="2016" name="DNA Res.">
        <title>The draft genome of MD-2 pineapple using hybrid error correction of long reads.</title>
        <authorList>
            <person name="Redwan R.M."/>
            <person name="Saidin A."/>
            <person name="Kumar S.V."/>
        </authorList>
    </citation>
    <scope>NUCLEOTIDE SEQUENCE [LARGE SCALE GENOMIC DNA]</scope>
    <source>
        <strain evidence="4">cv. MD2</strain>
        <tissue evidence="3">Leaf</tissue>
    </source>
</reference>
<feature type="signal peptide" evidence="1">
    <location>
        <begin position="1"/>
        <end position="21"/>
    </location>
</feature>
<evidence type="ECO:0000313" key="3">
    <source>
        <dbReference type="EMBL" id="OAY73400.1"/>
    </source>
</evidence>
<protein>
    <submittedName>
        <fullName evidence="6 7">Peptide-N4-(N-acetyl-beta- glucosaminyl)asparagine amidase A-like</fullName>
    </submittedName>
    <submittedName>
        <fullName evidence="3">Peptide-N4-(N-acetyl-beta-glucosaminyl)asparagine amidase A</fullName>
    </submittedName>
</protein>
<organism evidence="3 4">
    <name type="scientific">Ananas comosus</name>
    <name type="common">Pineapple</name>
    <name type="synonym">Ananas ananas</name>
    <dbReference type="NCBI Taxonomy" id="4615"/>
    <lineage>
        <taxon>Eukaryota</taxon>
        <taxon>Viridiplantae</taxon>
        <taxon>Streptophyta</taxon>
        <taxon>Embryophyta</taxon>
        <taxon>Tracheophyta</taxon>
        <taxon>Spermatophyta</taxon>
        <taxon>Magnoliopsida</taxon>
        <taxon>Liliopsida</taxon>
        <taxon>Poales</taxon>
        <taxon>Bromeliaceae</taxon>
        <taxon>Bromelioideae</taxon>
        <taxon>Ananas</taxon>
    </lineage>
</organism>
<evidence type="ECO:0000313" key="5">
    <source>
        <dbReference type="Proteomes" id="UP000515123"/>
    </source>
</evidence>
<keyword evidence="1" id="KW-0732">Signal</keyword>
<dbReference type="InterPro" id="IPR021102">
    <property type="entry name" value="PNGase_A"/>
</dbReference>
<evidence type="ECO:0000313" key="4">
    <source>
        <dbReference type="Proteomes" id="UP000092600"/>
    </source>
</evidence>
<evidence type="ECO:0000256" key="1">
    <source>
        <dbReference type="SAM" id="SignalP"/>
    </source>
</evidence>
<dbReference type="Proteomes" id="UP000092600">
    <property type="component" value="Unassembled WGS sequence"/>
</dbReference>
<dbReference type="GeneID" id="109705635"/>
<dbReference type="Gramene" id="Aco011085.1.mrna1">
    <property type="protein sequence ID" value="Aco011085.1.mrna1"/>
    <property type="gene ID" value="Aco011085.1.path1"/>
</dbReference>
<feature type="chain" id="PRO_5044554538" evidence="1">
    <location>
        <begin position="22"/>
        <end position="599"/>
    </location>
</feature>
<dbReference type="InterPro" id="IPR056948">
    <property type="entry name" value="PNGaseA_N"/>
</dbReference>
<evidence type="ECO:0000313" key="6">
    <source>
        <dbReference type="RefSeq" id="XP_020081974.1"/>
    </source>
</evidence>
<dbReference type="AlphaFoldDB" id="A0A199V9B6"/>
<dbReference type="Proteomes" id="UP000515123">
    <property type="component" value="Linkage group 4"/>
</dbReference>
<evidence type="ECO:0000313" key="7">
    <source>
        <dbReference type="RefSeq" id="XP_020086788.1"/>
    </source>
</evidence>
<evidence type="ECO:0000259" key="2">
    <source>
        <dbReference type="Pfam" id="PF12222"/>
    </source>
</evidence>
<dbReference type="OrthoDB" id="1612078at2759"/>
<reference evidence="6 7" key="2">
    <citation type="submission" date="2025-04" db="UniProtKB">
        <authorList>
            <consortium name="RefSeq"/>
        </authorList>
    </citation>
    <scope>IDENTIFICATION</scope>
    <source>
        <tissue evidence="6 7">Leaf</tissue>
    </source>
</reference>
<feature type="domain" description="Peptide N-acetyl-beta-D-glucosaminyl asparaginase amidase A N-terminal" evidence="2">
    <location>
        <begin position="52"/>
        <end position="388"/>
    </location>
</feature>
<proteinExistence type="predicted"/>
<sequence length="599" mass="65613">MHQKLLFSLLLCATIFVYTNAGTSLLLKDPIPAISLEHIDPTLPPVVLAGETPRCSVLVLQQDFADTFGSPPAASNYTLPAECPFPWTRVILELSVFATDLQHDRVAAIWVGGAEVLRTATPRPMAPGAFWRVQKDVTRYSALFHSLSNGGSGVISMMLENSNVALPGVYSANVSLHFYRGSTHSVQSQPLLAYTSHPTIKGLYREPADLILPVSNPDGYYESGFWFRIDNDSAPGSKSITIPPNTYRAVLEIFVSYHGDDELWYTNPLRSSYLQQSPAVSFSTPRANGAFRQVYATLDGRFLGGHVPYAVIYPGAINPYFWSPVAAIGAFDMPSYDLDLTPFLGLMLDGAPHNIGLSVRDAQSFWLLTANLHLWTDPWSDHVHAGLLEYFAPAIKMNRNAEWRDRDGQSEIDAEGLVRFTGWVSSSKGNLTTQVRQKIKFKSQVEVQNRGTLTQIEVQNKERMMVAIQQGHQVLRRVQMLAEAPLQLQTSAAAAAGGTAEFRKARLYHQLVEAMSISEGQVVETSTLTDRQDAEGTELVRGGAGHGGGEEMVVWGSGSTRSAYRYKDGSRCYLRTMNAAGGVVVMDTKTASCAAVAEA</sequence>